<dbReference type="Gene3D" id="1.10.10.60">
    <property type="entry name" value="Homeodomain-like"/>
    <property type="match status" value="1"/>
</dbReference>
<evidence type="ECO:0000313" key="3">
    <source>
        <dbReference type="Proteomes" id="UP000193922"/>
    </source>
</evidence>
<feature type="domain" description="Myb-like" evidence="1">
    <location>
        <begin position="72"/>
        <end position="122"/>
    </location>
</feature>
<comment type="caution">
    <text evidence="2">The sequence shown here is derived from an EMBL/GenBank/DDBJ whole genome shotgun (WGS) entry which is preliminary data.</text>
</comment>
<name>A0A1Y1W245_9FUNG</name>
<protein>
    <recommendedName>
        <fullName evidence="1">Myb-like domain-containing protein</fullName>
    </recommendedName>
</protein>
<dbReference type="InterPro" id="IPR001005">
    <property type="entry name" value="SANT/Myb"/>
</dbReference>
<dbReference type="Proteomes" id="UP000193922">
    <property type="component" value="Unassembled WGS sequence"/>
</dbReference>
<sequence>MDTASPDDGAIAQPMLGVEDADFWRQKQEWVKQMRLQFSRRPEFPETHNMIDDEGMLNQEYFQPPKDAVAPKERKWGDDEKRRLLEGIEKHGIGHFREISEESLPEWSGNDLRMKAIRLMGRQNLQLYKGWKGDAAAIGLKHGTWKGGALVYDDDGVVLKAIQESNRANPP</sequence>
<dbReference type="EMBL" id="MCFD01000012">
    <property type="protein sequence ID" value="ORX67568.1"/>
    <property type="molecule type" value="Genomic_DNA"/>
</dbReference>
<reference evidence="2 3" key="1">
    <citation type="submission" date="2016-07" db="EMBL/GenBank/DDBJ databases">
        <title>Pervasive Adenine N6-methylation of Active Genes in Fungi.</title>
        <authorList>
            <consortium name="DOE Joint Genome Institute"/>
            <person name="Mondo S.J."/>
            <person name="Dannebaum R.O."/>
            <person name="Kuo R.C."/>
            <person name="Labutti K."/>
            <person name="Haridas S."/>
            <person name="Kuo A."/>
            <person name="Salamov A."/>
            <person name="Ahrendt S.R."/>
            <person name="Lipzen A."/>
            <person name="Sullivan W."/>
            <person name="Andreopoulos W.B."/>
            <person name="Clum A."/>
            <person name="Lindquist E."/>
            <person name="Daum C."/>
            <person name="Ramamoorthy G.K."/>
            <person name="Gryganskyi A."/>
            <person name="Culley D."/>
            <person name="Magnuson J.K."/>
            <person name="James T.Y."/>
            <person name="O'Malley M.A."/>
            <person name="Stajich J.E."/>
            <person name="Spatafora J.W."/>
            <person name="Visel A."/>
            <person name="Grigoriev I.V."/>
        </authorList>
    </citation>
    <scope>NUCLEOTIDE SEQUENCE [LARGE SCALE GENOMIC DNA]</scope>
    <source>
        <strain evidence="2 3">ATCC 12442</strain>
    </source>
</reference>
<evidence type="ECO:0000313" key="2">
    <source>
        <dbReference type="EMBL" id="ORX67568.1"/>
    </source>
</evidence>
<organism evidence="2 3">
    <name type="scientific">Linderina pennispora</name>
    <dbReference type="NCBI Taxonomy" id="61395"/>
    <lineage>
        <taxon>Eukaryota</taxon>
        <taxon>Fungi</taxon>
        <taxon>Fungi incertae sedis</taxon>
        <taxon>Zoopagomycota</taxon>
        <taxon>Kickxellomycotina</taxon>
        <taxon>Kickxellomycetes</taxon>
        <taxon>Kickxellales</taxon>
        <taxon>Kickxellaceae</taxon>
        <taxon>Linderina</taxon>
    </lineage>
</organism>
<dbReference type="GeneID" id="63804919"/>
<dbReference type="RefSeq" id="XP_040741455.1">
    <property type="nucleotide sequence ID" value="XM_040888271.1"/>
</dbReference>
<dbReference type="CDD" id="cd00167">
    <property type="entry name" value="SANT"/>
    <property type="match status" value="1"/>
</dbReference>
<dbReference type="SMART" id="SM00717">
    <property type="entry name" value="SANT"/>
    <property type="match status" value="1"/>
</dbReference>
<dbReference type="STRING" id="61395.A0A1Y1W245"/>
<gene>
    <name evidence="2" type="ORF">DL89DRAFT_269365</name>
</gene>
<dbReference type="AlphaFoldDB" id="A0A1Y1W245"/>
<keyword evidence="3" id="KW-1185">Reference proteome</keyword>
<evidence type="ECO:0000259" key="1">
    <source>
        <dbReference type="SMART" id="SM00717"/>
    </source>
</evidence>
<dbReference type="InterPro" id="IPR009057">
    <property type="entry name" value="Homeodomain-like_sf"/>
</dbReference>
<proteinExistence type="predicted"/>
<accession>A0A1Y1W245</accession>
<dbReference type="OrthoDB" id="608866at2759"/>
<dbReference type="SUPFAM" id="SSF46689">
    <property type="entry name" value="Homeodomain-like"/>
    <property type="match status" value="1"/>
</dbReference>